<reference evidence="2 3" key="1">
    <citation type="submission" date="2020-08" db="EMBL/GenBank/DDBJ databases">
        <title>Sequencing the genomes of 1000 actinobacteria strains.</title>
        <authorList>
            <person name="Klenk H.-P."/>
        </authorList>
    </citation>
    <scope>NUCLEOTIDE SEQUENCE [LARGE SCALE GENOMIC DNA]</scope>
    <source>
        <strain evidence="2 3">DSM 45809</strain>
    </source>
</reference>
<dbReference type="InterPro" id="IPR036388">
    <property type="entry name" value="WH-like_DNA-bd_sf"/>
</dbReference>
<dbReference type="PROSITE" id="PS50995">
    <property type="entry name" value="HTH_MARR_2"/>
    <property type="match status" value="1"/>
</dbReference>
<dbReference type="Proteomes" id="UP000546162">
    <property type="component" value="Unassembled WGS sequence"/>
</dbReference>
<evidence type="ECO:0000313" key="3">
    <source>
        <dbReference type="Proteomes" id="UP000546162"/>
    </source>
</evidence>
<dbReference type="GO" id="GO:0006950">
    <property type="term" value="P:response to stress"/>
    <property type="evidence" value="ECO:0007669"/>
    <property type="project" value="TreeGrafter"/>
</dbReference>
<proteinExistence type="predicted"/>
<name>A0A7W7H4L9_9ACTN</name>
<sequence length="143" mass="15757">MPVELVIADVGRRMTMHALAAVDSVGISEGAWWVLYELAHATHGLSLIEVAQRTSLSPSTVTTVTDQLAARGWIDRERAADDRRRVVVVITDAGADVLDEALARCETKFAEYHSRLTGAEWQQLQDLLQRLSDHDLLTPAAQP</sequence>
<feature type="domain" description="HTH marR-type" evidence="1">
    <location>
        <begin position="1"/>
        <end position="133"/>
    </location>
</feature>
<dbReference type="InterPro" id="IPR039422">
    <property type="entry name" value="MarR/SlyA-like"/>
</dbReference>
<dbReference type="RefSeq" id="WP_185044143.1">
    <property type="nucleotide sequence ID" value="NZ_BAABFG010000005.1"/>
</dbReference>
<evidence type="ECO:0000259" key="1">
    <source>
        <dbReference type="PROSITE" id="PS50995"/>
    </source>
</evidence>
<protein>
    <submittedName>
        <fullName evidence="2">DNA-binding MarR family transcriptional regulator</fullName>
    </submittedName>
</protein>
<gene>
    <name evidence="2" type="ORF">BJY16_007367</name>
</gene>
<dbReference type="SUPFAM" id="SSF46785">
    <property type="entry name" value="Winged helix' DNA-binding domain"/>
    <property type="match status" value="1"/>
</dbReference>
<accession>A0A7W7H4L9</accession>
<comment type="caution">
    <text evidence="2">The sequence shown here is derived from an EMBL/GenBank/DDBJ whole genome shotgun (WGS) entry which is preliminary data.</text>
</comment>
<keyword evidence="2" id="KW-0238">DNA-binding</keyword>
<dbReference type="PRINTS" id="PR00598">
    <property type="entry name" value="HTHMARR"/>
</dbReference>
<dbReference type="PANTHER" id="PTHR33164">
    <property type="entry name" value="TRANSCRIPTIONAL REGULATOR, MARR FAMILY"/>
    <property type="match status" value="1"/>
</dbReference>
<evidence type="ECO:0000313" key="2">
    <source>
        <dbReference type="EMBL" id="MBB4743908.1"/>
    </source>
</evidence>
<dbReference type="PANTHER" id="PTHR33164:SF43">
    <property type="entry name" value="HTH-TYPE TRANSCRIPTIONAL REPRESSOR YETL"/>
    <property type="match status" value="1"/>
</dbReference>
<organism evidence="2 3">
    <name type="scientific">Actinoplanes octamycinicus</name>
    <dbReference type="NCBI Taxonomy" id="135948"/>
    <lineage>
        <taxon>Bacteria</taxon>
        <taxon>Bacillati</taxon>
        <taxon>Actinomycetota</taxon>
        <taxon>Actinomycetes</taxon>
        <taxon>Micromonosporales</taxon>
        <taxon>Micromonosporaceae</taxon>
        <taxon>Actinoplanes</taxon>
    </lineage>
</organism>
<dbReference type="GO" id="GO:0003677">
    <property type="term" value="F:DNA binding"/>
    <property type="evidence" value="ECO:0007669"/>
    <property type="project" value="UniProtKB-KW"/>
</dbReference>
<dbReference type="EMBL" id="JACHNB010000001">
    <property type="protein sequence ID" value="MBB4743908.1"/>
    <property type="molecule type" value="Genomic_DNA"/>
</dbReference>
<keyword evidence="3" id="KW-1185">Reference proteome</keyword>
<dbReference type="InterPro" id="IPR036390">
    <property type="entry name" value="WH_DNA-bd_sf"/>
</dbReference>
<dbReference type="Gene3D" id="1.10.10.10">
    <property type="entry name" value="Winged helix-like DNA-binding domain superfamily/Winged helix DNA-binding domain"/>
    <property type="match status" value="1"/>
</dbReference>
<dbReference type="GO" id="GO:0003700">
    <property type="term" value="F:DNA-binding transcription factor activity"/>
    <property type="evidence" value="ECO:0007669"/>
    <property type="project" value="InterPro"/>
</dbReference>
<dbReference type="AlphaFoldDB" id="A0A7W7H4L9"/>
<dbReference type="InterPro" id="IPR000835">
    <property type="entry name" value="HTH_MarR-typ"/>
</dbReference>
<dbReference type="Pfam" id="PF12802">
    <property type="entry name" value="MarR_2"/>
    <property type="match status" value="1"/>
</dbReference>
<dbReference type="SMART" id="SM00347">
    <property type="entry name" value="HTH_MARR"/>
    <property type="match status" value="1"/>
</dbReference>